<organism evidence="1 2">
    <name type="scientific">Brachionus plicatilis</name>
    <name type="common">Marine rotifer</name>
    <name type="synonym">Brachionus muelleri</name>
    <dbReference type="NCBI Taxonomy" id="10195"/>
    <lineage>
        <taxon>Eukaryota</taxon>
        <taxon>Metazoa</taxon>
        <taxon>Spiralia</taxon>
        <taxon>Gnathifera</taxon>
        <taxon>Rotifera</taxon>
        <taxon>Eurotatoria</taxon>
        <taxon>Monogononta</taxon>
        <taxon>Pseudotrocha</taxon>
        <taxon>Ploima</taxon>
        <taxon>Brachionidae</taxon>
        <taxon>Brachionus</taxon>
    </lineage>
</organism>
<gene>
    <name evidence="1" type="ORF">BpHYR1_026992</name>
</gene>
<dbReference type="AlphaFoldDB" id="A0A3M7SQ57"/>
<dbReference type="Proteomes" id="UP000276133">
    <property type="component" value="Unassembled WGS sequence"/>
</dbReference>
<dbReference type="EMBL" id="REGN01001010">
    <property type="protein sequence ID" value="RNA37648.1"/>
    <property type="molecule type" value="Genomic_DNA"/>
</dbReference>
<proteinExistence type="predicted"/>
<comment type="caution">
    <text evidence="1">The sequence shown here is derived from an EMBL/GenBank/DDBJ whole genome shotgun (WGS) entry which is preliminary data.</text>
</comment>
<reference evidence="1 2" key="1">
    <citation type="journal article" date="2018" name="Sci. Rep.">
        <title>Genomic signatures of local adaptation to the degree of environmental predictability in rotifers.</title>
        <authorList>
            <person name="Franch-Gras L."/>
            <person name="Hahn C."/>
            <person name="Garcia-Roger E.M."/>
            <person name="Carmona M.J."/>
            <person name="Serra M."/>
            <person name="Gomez A."/>
        </authorList>
    </citation>
    <scope>NUCLEOTIDE SEQUENCE [LARGE SCALE GENOMIC DNA]</scope>
    <source>
        <strain evidence="1">HYR1</strain>
    </source>
</reference>
<name>A0A3M7SQ57_BRAPC</name>
<evidence type="ECO:0000313" key="2">
    <source>
        <dbReference type="Proteomes" id="UP000276133"/>
    </source>
</evidence>
<evidence type="ECO:0000313" key="1">
    <source>
        <dbReference type="EMBL" id="RNA37648.1"/>
    </source>
</evidence>
<accession>A0A3M7SQ57</accession>
<keyword evidence="2" id="KW-1185">Reference proteome</keyword>
<sequence>MFTLVPLGPSVRSPSLDALEHPKTCSANESETKSVQINVQFRIGKVKNQAKEFNKELKQQDQDVISVILSILINHLEYFVKEDNNFLSCDFFLIFAPKLEKNIFLFLDVLRKQKILFNNLIKTKTDCALLPVCNCEEPQILLFLLIVPSKV</sequence>
<protein>
    <submittedName>
        <fullName evidence="1">Uncharacterized protein</fullName>
    </submittedName>
</protein>